<dbReference type="GO" id="GO:0033194">
    <property type="term" value="P:response to hydroperoxide"/>
    <property type="evidence" value="ECO:0007669"/>
    <property type="project" value="TreeGrafter"/>
</dbReference>
<gene>
    <name evidence="1" type="primary">yaaA</name>
    <name evidence="1" type="ORF">GP475_07210</name>
</gene>
<sequence length="248" mass="27524">MLIILPPSETKAHGGDGQPLDLSNLHFPELNSIRESLINDLLALEPSAMQQALKLSDRLWPEGEANLELLDSPTMPAIFRYTGVLYDALKAETLSPIAFPRLAIGSALFGVLSAQDPIPHYRLSATNKIPQLDGTSPTLKSRWKPQLSEALDNRHELILDLRSGAYADLGKPRSGISLKVFQERFDGTRYIVSHFNKKYKGVFARCLAEAPEDFCHVDDVIQFADSHGFQVEKYGSNEIHLIVAESES</sequence>
<evidence type="ECO:0000313" key="2">
    <source>
        <dbReference type="Proteomes" id="UP000516320"/>
    </source>
</evidence>
<proteinExistence type="predicted"/>
<dbReference type="RefSeq" id="WP_187973760.1">
    <property type="nucleotide sequence ID" value="NZ_CP046884.1"/>
</dbReference>
<name>A0A7H0SPH0_9CORY</name>
<dbReference type="KEGG" id="cpoy:GP475_07210"/>
<accession>A0A7H0SPH0</accession>
<protein>
    <submittedName>
        <fullName evidence="1">Peroxide stress protein YaaA</fullName>
    </submittedName>
</protein>
<dbReference type="Proteomes" id="UP000516320">
    <property type="component" value="Chromosome"/>
</dbReference>
<dbReference type="InterPro" id="IPR005583">
    <property type="entry name" value="YaaA"/>
</dbReference>
<dbReference type="EMBL" id="CP046884">
    <property type="protein sequence ID" value="QNQ90445.1"/>
    <property type="molecule type" value="Genomic_DNA"/>
</dbReference>
<keyword evidence="2" id="KW-1185">Reference proteome</keyword>
<evidence type="ECO:0000313" key="1">
    <source>
        <dbReference type="EMBL" id="QNQ90445.1"/>
    </source>
</evidence>
<dbReference type="PANTHER" id="PTHR30283">
    <property type="entry name" value="PEROXIDE STRESS RESPONSE PROTEIN YAAA"/>
    <property type="match status" value="1"/>
</dbReference>
<dbReference type="Pfam" id="PF03883">
    <property type="entry name" value="H2O2_YaaD"/>
    <property type="match status" value="1"/>
</dbReference>
<dbReference type="PANTHER" id="PTHR30283:SF4">
    <property type="entry name" value="PEROXIDE STRESS RESISTANCE PROTEIN YAAA"/>
    <property type="match status" value="1"/>
</dbReference>
<organism evidence="1 2">
    <name type="scientific">Corynebacterium poyangense</name>
    <dbReference type="NCBI Taxonomy" id="2684405"/>
    <lineage>
        <taxon>Bacteria</taxon>
        <taxon>Bacillati</taxon>
        <taxon>Actinomycetota</taxon>
        <taxon>Actinomycetes</taxon>
        <taxon>Mycobacteriales</taxon>
        <taxon>Corynebacteriaceae</taxon>
        <taxon>Corynebacterium</taxon>
    </lineage>
</organism>
<dbReference type="GO" id="GO:0005829">
    <property type="term" value="C:cytosol"/>
    <property type="evidence" value="ECO:0007669"/>
    <property type="project" value="TreeGrafter"/>
</dbReference>
<dbReference type="AlphaFoldDB" id="A0A7H0SPH0"/>
<reference evidence="1 2" key="1">
    <citation type="submission" date="2019-12" db="EMBL/GenBank/DDBJ databases">
        <title>Corynebacterium sp. nov., isolated from feces of the Anser Albifrons in China.</title>
        <authorList>
            <person name="Liu Q."/>
        </authorList>
    </citation>
    <scope>NUCLEOTIDE SEQUENCE [LARGE SCALE GENOMIC DNA]</scope>
    <source>
        <strain evidence="1 2">4H37-19</strain>
    </source>
</reference>